<sequence length="132" mass="15247">MRGQRGKWNRGAFGDIKEGELRTESWLRSRRTVFFFFVTVSLFCGLASCTLLWPRDTVTSGFKLLDSGPTATFPLHKYFCVLQAGFVALPRFGEEETRRIVMLVRPHRDVSFDLFRHPLSPKNAQQFGSREE</sequence>
<keyword evidence="1" id="KW-1133">Transmembrane helix</keyword>
<dbReference type="AlphaFoldDB" id="A0A8E2JUE3"/>
<keyword evidence="1" id="KW-0472">Membrane</keyword>
<proteinExistence type="predicted"/>
<evidence type="ECO:0000313" key="3">
    <source>
        <dbReference type="Proteomes" id="UP000250140"/>
    </source>
</evidence>
<accession>A0A8E2JUE3</accession>
<keyword evidence="3" id="KW-1185">Reference proteome</keyword>
<evidence type="ECO:0000313" key="2">
    <source>
        <dbReference type="EMBL" id="OCL10055.1"/>
    </source>
</evidence>
<gene>
    <name evidence="2" type="ORF">AOQ84DRAFT_7708</name>
</gene>
<organism evidence="2 3">
    <name type="scientific">Glonium stellatum</name>
    <dbReference type="NCBI Taxonomy" id="574774"/>
    <lineage>
        <taxon>Eukaryota</taxon>
        <taxon>Fungi</taxon>
        <taxon>Dikarya</taxon>
        <taxon>Ascomycota</taxon>
        <taxon>Pezizomycotina</taxon>
        <taxon>Dothideomycetes</taxon>
        <taxon>Pleosporomycetidae</taxon>
        <taxon>Gloniales</taxon>
        <taxon>Gloniaceae</taxon>
        <taxon>Glonium</taxon>
    </lineage>
</organism>
<evidence type="ECO:0008006" key="4">
    <source>
        <dbReference type="Google" id="ProtNLM"/>
    </source>
</evidence>
<reference evidence="2 3" key="1">
    <citation type="journal article" date="2016" name="Nat. Commun.">
        <title>Ectomycorrhizal ecology is imprinted in the genome of the dominant symbiotic fungus Cenococcum geophilum.</title>
        <authorList>
            <consortium name="DOE Joint Genome Institute"/>
            <person name="Peter M."/>
            <person name="Kohler A."/>
            <person name="Ohm R.A."/>
            <person name="Kuo A."/>
            <person name="Krutzmann J."/>
            <person name="Morin E."/>
            <person name="Arend M."/>
            <person name="Barry K.W."/>
            <person name="Binder M."/>
            <person name="Choi C."/>
            <person name="Clum A."/>
            <person name="Copeland A."/>
            <person name="Grisel N."/>
            <person name="Haridas S."/>
            <person name="Kipfer T."/>
            <person name="LaButti K."/>
            <person name="Lindquist E."/>
            <person name="Lipzen A."/>
            <person name="Maire R."/>
            <person name="Meier B."/>
            <person name="Mihaltcheva S."/>
            <person name="Molinier V."/>
            <person name="Murat C."/>
            <person name="Poggeler S."/>
            <person name="Quandt C.A."/>
            <person name="Sperisen C."/>
            <person name="Tritt A."/>
            <person name="Tisserant E."/>
            <person name="Crous P.W."/>
            <person name="Henrissat B."/>
            <person name="Nehls U."/>
            <person name="Egli S."/>
            <person name="Spatafora J.W."/>
            <person name="Grigoriev I.V."/>
            <person name="Martin F.M."/>
        </authorList>
    </citation>
    <scope>NUCLEOTIDE SEQUENCE [LARGE SCALE GENOMIC DNA]</scope>
    <source>
        <strain evidence="2 3">CBS 207.34</strain>
    </source>
</reference>
<name>A0A8E2JUE3_9PEZI</name>
<keyword evidence="1" id="KW-0812">Transmembrane</keyword>
<dbReference type="EMBL" id="KV749314">
    <property type="protein sequence ID" value="OCL10055.1"/>
    <property type="molecule type" value="Genomic_DNA"/>
</dbReference>
<feature type="transmembrane region" description="Helical" evidence="1">
    <location>
        <begin position="32"/>
        <end position="53"/>
    </location>
</feature>
<protein>
    <recommendedName>
        <fullName evidence="4">Transmembrane protein</fullName>
    </recommendedName>
</protein>
<evidence type="ECO:0000256" key="1">
    <source>
        <dbReference type="SAM" id="Phobius"/>
    </source>
</evidence>
<dbReference type="Proteomes" id="UP000250140">
    <property type="component" value="Unassembled WGS sequence"/>
</dbReference>